<feature type="domain" description="Heme NO-binding" evidence="1">
    <location>
        <begin position="31"/>
        <end position="131"/>
    </location>
</feature>
<dbReference type="AlphaFoldDB" id="A0A447IR04"/>
<evidence type="ECO:0000313" key="3">
    <source>
        <dbReference type="Proteomes" id="UP000270743"/>
    </source>
</evidence>
<dbReference type="GO" id="GO:0020037">
    <property type="term" value="F:heme binding"/>
    <property type="evidence" value="ECO:0007669"/>
    <property type="project" value="InterPro"/>
</dbReference>
<proteinExistence type="predicted"/>
<dbReference type="InterPro" id="IPR011644">
    <property type="entry name" value="Heme_NO-bd"/>
</dbReference>
<name>A0A447IR04_9RHOB</name>
<protein>
    <recommendedName>
        <fullName evidence="1">Heme NO-binding domain-containing protein</fullName>
    </recommendedName>
</protein>
<dbReference type="EMBL" id="UZWE01000046">
    <property type="protein sequence ID" value="VDS09936.1"/>
    <property type="molecule type" value="Genomic_DNA"/>
</dbReference>
<organism evidence="2 3">
    <name type="scientific">Paracoccus haematequi</name>
    <dbReference type="NCBI Taxonomy" id="2491866"/>
    <lineage>
        <taxon>Bacteria</taxon>
        <taxon>Pseudomonadati</taxon>
        <taxon>Pseudomonadota</taxon>
        <taxon>Alphaproteobacteria</taxon>
        <taxon>Rhodobacterales</taxon>
        <taxon>Paracoccaceae</taxon>
        <taxon>Paracoccus</taxon>
    </lineage>
</organism>
<dbReference type="Proteomes" id="UP000270743">
    <property type="component" value="Unassembled WGS sequence"/>
</dbReference>
<accession>A0A447IR04</accession>
<dbReference type="InterPro" id="IPR024096">
    <property type="entry name" value="NO_sig/Golgi_transp_ligand-bd"/>
</dbReference>
<dbReference type="Pfam" id="PF07700">
    <property type="entry name" value="HNOB"/>
    <property type="match status" value="1"/>
</dbReference>
<dbReference type="OrthoDB" id="981203at2"/>
<sequence length="171" mass="18742">MHDLVSRTIEKFLDAESVPLQAGADMLSPGQMLRDAALHLGKPVDELIEDLGAWLVRQDEIWRLLRFCGRDFLDFLLRLDELPERIRLVTDDLSVPEIALSRSDDGLLWVTLSDGPAAWTALLSGLLRAMADDYGALCVITPGEGGLCIDVSDSSFAAARTFHLSSKAHAP</sequence>
<dbReference type="RefSeq" id="WP_126155545.1">
    <property type="nucleotide sequence ID" value="NZ_UZWE01000046.1"/>
</dbReference>
<keyword evidence="3" id="KW-1185">Reference proteome</keyword>
<evidence type="ECO:0000259" key="1">
    <source>
        <dbReference type="Pfam" id="PF07700"/>
    </source>
</evidence>
<dbReference type="Gene3D" id="3.90.1520.10">
    <property type="entry name" value="H-NOX domain"/>
    <property type="match status" value="1"/>
</dbReference>
<reference evidence="2 3" key="1">
    <citation type="submission" date="2018-12" db="EMBL/GenBank/DDBJ databases">
        <authorList>
            <person name="Criscuolo A."/>
        </authorList>
    </citation>
    <scope>NUCLEOTIDE SEQUENCE [LARGE SCALE GENOMIC DNA]</scope>
    <source>
        <strain evidence="2">ACIP1116241</strain>
    </source>
</reference>
<evidence type="ECO:0000313" key="2">
    <source>
        <dbReference type="EMBL" id="VDS09936.1"/>
    </source>
</evidence>
<dbReference type="InterPro" id="IPR038158">
    <property type="entry name" value="H-NOX_domain_sf"/>
</dbReference>
<gene>
    <name evidence="2" type="ORF">PARHAE_03146</name>
</gene>
<dbReference type="SUPFAM" id="SSF111126">
    <property type="entry name" value="Ligand-binding domain in the NO signalling and Golgi transport"/>
    <property type="match status" value="1"/>
</dbReference>